<evidence type="ECO:0000313" key="3">
    <source>
        <dbReference type="Proteomes" id="UP000242590"/>
    </source>
</evidence>
<dbReference type="InterPro" id="IPR056107">
    <property type="entry name" value="DUF7690"/>
</dbReference>
<dbReference type="EMBL" id="MWLE01000002">
    <property type="protein sequence ID" value="OOV36628.1"/>
    <property type="molecule type" value="Genomic_DNA"/>
</dbReference>
<dbReference type="Pfam" id="PF24739">
    <property type="entry name" value="DUF7690"/>
    <property type="match status" value="1"/>
</dbReference>
<reference evidence="2 3" key="1">
    <citation type="submission" date="2017-02" db="EMBL/GenBank/DDBJ databases">
        <title>Draft Genome Sequences of 'Candidatus Synechococcus spongiarum', Cyanobacterial Symbionts of the Mediterranean Sponge Aplysina aerophoba from two locations.</title>
        <authorList>
            <person name="Slaby B.M."/>
            <person name="Hentschel U."/>
        </authorList>
    </citation>
    <scope>NUCLEOTIDE SEQUENCE [LARGE SCALE GENOMIC DNA]</scope>
    <source>
        <strain evidence="2">LMB bulk15N</strain>
    </source>
</reference>
<organism evidence="2 3">
    <name type="scientific">Candidatus Synechococcus spongiarum LMB bulk15N</name>
    <dbReference type="NCBI Taxonomy" id="1943583"/>
    <lineage>
        <taxon>Bacteria</taxon>
        <taxon>Bacillati</taxon>
        <taxon>Cyanobacteriota</taxon>
        <taxon>Cyanophyceae</taxon>
        <taxon>Synechococcales</taxon>
        <taxon>Synechococcaceae</taxon>
        <taxon>Synechococcus</taxon>
    </lineage>
</organism>
<evidence type="ECO:0000313" key="2">
    <source>
        <dbReference type="EMBL" id="OOV36628.1"/>
    </source>
</evidence>
<evidence type="ECO:0000259" key="1">
    <source>
        <dbReference type="Pfam" id="PF24739"/>
    </source>
</evidence>
<sequence length="145" mass="16483">MSPWFALPGKLENQIRPILMKPNEKFLKKPKAFRESVRSISQAVGYSKDGKIIAPKVRQMVDAFGRLNLDYKHLTSGKSATEFAQNLEDYFEERARIPSNRVEAKLMCANQAEAVFDDIRQKSDHQCLIPMNKQKGCLAIMIPGN</sequence>
<protein>
    <recommendedName>
        <fullName evidence="1">DUF7690 domain-containing protein</fullName>
    </recommendedName>
</protein>
<dbReference type="AlphaFoldDB" id="A0A1T1D799"/>
<dbReference type="Proteomes" id="UP000242590">
    <property type="component" value="Unassembled WGS sequence"/>
</dbReference>
<gene>
    <name evidence="2" type="ORF">BV53_00050</name>
</gene>
<accession>A0A1T1D799</accession>
<proteinExistence type="predicted"/>
<comment type="caution">
    <text evidence="2">The sequence shown here is derived from an EMBL/GenBank/DDBJ whole genome shotgun (WGS) entry which is preliminary data.</text>
</comment>
<feature type="domain" description="DUF7690" evidence="1">
    <location>
        <begin position="20"/>
        <end position="97"/>
    </location>
</feature>
<name>A0A1T1D799_9SYNE</name>